<dbReference type="AlphaFoldDB" id="A0A511DGP6"/>
<keyword evidence="3" id="KW-1185">Reference proteome</keyword>
<organism evidence="2 3">
    <name type="scientific">Pseudonocardia sulfidoxydans NBRC 16205</name>
    <dbReference type="NCBI Taxonomy" id="1223511"/>
    <lineage>
        <taxon>Bacteria</taxon>
        <taxon>Bacillati</taxon>
        <taxon>Actinomycetota</taxon>
        <taxon>Actinomycetes</taxon>
        <taxon>Pseudonocardiales</taxon>
        <taxon>Pseudonocardiaceae</taxon>
        <taxon>Pseudonocardia</taxon>
    </lineage>
</organism>
<gene>
    <name evidence="2" type="ORF">PSU4_29100</name>
</gene>
<name>A0A511DGP6_9PSEU</name>
<feature type="region of interest" description="Disordered" evidence="1">
    <location>
        <begin position="47"/>
        <end position="68"/>
    </location>
</feature>
<reference evidence="2 3" key="1">
    <citation type="submission" date="2019-07" db="EMBL/GenBank/DDBJ databases">
        <title>Whole genome shotgun sequence of Pseudonocardia sulfidoxydans NBRC 16205.</title>
        <authorList>
            <person name="Hosoyama A."/>
            <person name="Uohara A."/>
            <person name="Ohji S."/>
            <person name="Ichikawa N."/>
        </authorList>
    </citation>
    <scope>NUCLEOTIDE SEQUENCE [LARGE SCALE GENOMIC DNA]</scope>
    <source>
        <strain evidence="2 3">NBRC 16205</strain>
    </source>
</reference>
<proteinExistence type="predicted"/>
<feature type="compositionally biased region" description="Polar residues" evidence="1">
    <location>
        <begin position="47"/>
        <end position="65"/>
    </location>
</feature>
<evidence type="ECO:0000313" key="2">
    <source>
        <dbReference type="EMBL" id="GEL23956.1"/>
    </source>
</evidence>
<comment type="caution">
    <text evidence="2">The sequence shown here is derived from an EMBL/GenBank/DDBJ whole genome shotgun (WGS) entry which is preliminary data.</text>
</comment>
<dbReference type="Proteomes" id="UP000321685">
    <property type="component" value="Unassembled WGS sequence"/>
</dbReference>
<accession>A0A511DGP6</accession>
<sequence length="175" mass="17419">MGAGGFGGGHRVGDVPVSVRGPVGPRLRLLLGVLAAVAALTAGCAQTPQNSTTSAQASRDSSPTAQREDVVDKLTVFAKDECATQDATQVYPQCARFAREVANATVAARAAAHGPAEEAAVTAAANSVDGSVDRLTQGGCLLPPGQGPASDPAVCGPALASLQDSLRALRTAFGA</sequence>
<evidence type="ECO:0000256" key="1">
    <source>
        <dbReference type="SAM" id="MobiDB-lite"/>
    </source>
</evidence>
<protein>
    <submittedName>
        <fullName evidence="2">Uncharacterized protein</fullName>
    </submittedName>
</protein>
<evidence type="ECO:0000313" key="3">
    <source>
        <dbReference type="Proteomes" id="UP000321685"/>
    </source>
</evidence>
<dbReference type="EMBL" id="BJVJ01000026">
    <property type="protein sequence ID" value="GEL23956.1"/>
    <property type="molecule type" value="Genomic_DNA"/>
</dbReference>